<dbReference type="AlphaFoldDB" id="A0ABD6FIN7"/>
<evidence type="ECO:0000256" key="1">
    <source>
        <dbReference type="SAM" id="Phobius"/>
    </source>
</evidence>
<keyword evidence="1" id="KW-1133">Transmembrane helix</keyword>
<evidence type="ECO:0000313" key="3">
    <source>
        <dbReference type="Proteomes" id="UP000249324"/>
    </source>
</evidence>
<gene>
    <name evidence="2" type="ORF">DIU77_012115</name>
</gene>
<keyword evidence="1" id="KW-0812">Transmembrane</keyword>
<feature type="transmembrane region" description="Helical" evidence="1">
    <location>
        <begin position="671"/>
        <end position="688"/>
    </location>
</feature>
<sequence length="774" mass="84110">MPGSKDDAPYDPREGPDLRYELKAADIVRELIEPDSWWRRRGSSAGTPTYRVVGKYITGVLNLRGAVLDMLLHFERCLFEHRPDVRESQLLGLSFSDCVLPGLRGRNLRCRNDLRLHRCVVRMTPAEHATEPGTSLTMNPKTAEPGVPDAAVVLTDAVVEGSVVLTGSTVRHSHGKAIQADRLRVAGAVTAYRMVTSGEVRLSGMTSGGDVIFSGSQLRNPRGIALNATGVHVRGSLLCERDPGKAARNEQPREFTAEGMLFVPGATIDGDFWLSGARITGQTPGDFSGIGIEQWRDGAYAGDPSIDPWPSLVGDRLRVEGNLVADRLAAYGTVRMVNALVGGSFRLSDATVVAERREQEPHYDRAIHLDGSEISGDLQAARLQARGQLRLADIKVGGNVLARNAELRHPRRMVFLARRAVVAGNVEIVNARVRGTVQLQGAQVGGSVRFSGTAFTDPAVHGHRNFSVGMRAATVGRDLVMARFADEVMRADGGVNLDAVRVGRILTLDGALLGSLRTVVALDAGGATADEFQLTPGKPPQGRVILRGAHCGSLEDNEALWQATGKVEVDDFRYDALAEPIDLDDNVQVLRRVWWLRNAMNGYRPGPYDQLAAVLRAAGNEEHAVTALMLKQRYRYEALASGRARPVAAGITLWSTVQRVLVGYGYKPMRALGWLVLLLVLGSLWFWLTPDSCVHDPRFTVSGPRCLVNADDTGLEWNPVLYTADLLLPIVDLGNKGRWHMSGVDKWVATGFIAAGWILATTVAAGITRTLHRS</sequence>
<organism evidence="2 3">
    <name type="scientific">Thermocrispum agreste</name>
    <dbReference type="NCBI Taxonomy" id="37925"/>
    <lineage>
        <taxon>Bacteria</taxon>
        <taxon>Bacillati</taxon>
        <taxon>Actinomycetota</taxon>
        <taxon>Actinomycetes</taxon>
        <taxon>Pseudonocardiales</taxon>
        <taxon>Pseudonocardiaceae</taxon>
        <taxon>Thermocrispum</taxon>
    </lineage>
</organism>
<reference evidence="2 3" key="1">
    <citation type="journal article" date="2021" name="BMC Genomics">
        <title>Genome-resolved metagenome and metatranscriptome analyses of thermophilic composting reveal key bacterial players and their metabolic interactions.</title>
        <authorList>
            <person name="Braga L.P.P."/>
            <person name="Pereira R.V."/>
            <person name="Martins L.F."/>
            <person name="Moura L.M.S."/>
            <person name="Sanchez F.B."/>
            <person name="Patane J.S.L."/>
            <person name="da Silva A.M."/>
            <person name="Setubal J.C."/>
        </authorList>
    </citation>
    <scope>NUCLEOTIDE SEQUENCE [LARGE SCALE GENOMIC DNA]</scope>
    <source>
        <strain evidence="2">ZC4RG45</strain>
    </source>
</reference>
<comment type="caution">
    <text evidence="2">The sequence shown here is derived from an EMBL/GenBank/DDBJ whole genome shotgun (WGS) entry which is preliminary data.</text>
</comment>
<evidence type="ECO:0000313" key="2">
    <source>
        <dbReference type="EMBL" id="MFO7192979.1"/>
    </source>
</evidence>
<protein>
    <submittedName>
        <fullName evidence="2">Oxidoreductase</fullName>
    </submittedName>
</protein>
<proteinExistence type="predicted"/>
<name>A0ABD6FIN7_9PSEU</name>
<dbReference type="EMBL" id="QGUI02000151">
    <property type="protein sequence ID" value="MFO7192979.1"/>
    <property type="molecule type" value="Genomic_DNA"/>
</dbReference>
<feature type="transmembrane region" description="Helical" evidence="1">
    <location>
        <begin position="747"/>
        <end position="768"/>
    </location>
</feature>
<keyword evidence="1" id="KW-0472">Membrane</keyword>
<dbReference type="Proteomes" id="UP000249324">
    <property type="component" value="Unassembled WGS sequence"/>
</dbReference>
<accession>A0ABD6FIN7</accession>